<organism evidence="1 2">
    <name type="scientific">Artemisia annua</name>
    <name type="common">Sweet wormwood</name>
    <dbReference type="NCBI Taxonomy" id="35608"/>
    <lineage>
        <taxon>Eukaryota</taxon>
        <taxon>Viridiplantae</taxon>
        <taxon>Streptophyta</taxon>
        <taxon>Embryophyta</taxon>
        <taxon>Tracheophyta</taxon>
        <taxon>Spermatophyta</taxon>
        <taxon>Magnoliopsida</taxon>
        <taxon>eudicotyledons</taxon>
        <taxon>Gunneridae</taxon>
        <taxon>Pentapetalae</taxon>
        <taxon>asterids</taxon>
        <taxon>campanulids</taxon>
        <taxon>Asterales</taxon>
        <taxon>Asteraceae</taxon>
        <taxon>Asteroideae</taxon>
        <taxon>Anthemideae</taxon>
        <taxon>Artemisiinae</taxon>
        <taxon>Artemisia</taxon>
    </lineage>
</organism>
<sequence>MSSLLRLHLTFRPPHHHQKPSHHPTVIKCGPRDNRGPLHKGRTLSIEAIQAVQSLKRAHLKSPLEMDTLLDKTLSRLIKSDLIAAFNELVRQDQLILALKVLSTLKTEEGYKIDLNIYAKLVTAMARNGMGENIDELVKGVSVGDVVSAGGRGVVTIVKALLAADKADATVRVYELLREGGCEVDDYLGRVLSRGLRRLGRKDVACEIDRELGREVGGGMEKVGA</sequence>
<accession>A0A2U1NGN3</accession>
<gene>
    <name evidence="1" type="ORF">CTI12_AA269010</name>
</gene>
<evidence type="ECO:0000313" key="2">
    <source>
        <dbReference type="Proteomes" id="UP000245207"/>
    </source>
</evidence>
<dbReference type="Proteomes" id="UP000245207">
    <property type="component" value="Unassembled WGS sequence"/>
</dbReference>
<dbReference type="Gene3D" id="1.25.40.10">
    <property type="entry name" value="Tetratricopeptide repeat domain"/>
    <property type="match status" value="1"/>
</dbReference>
<dbReference type="InterPro" id="IPR044190">
    <property type="entry name" value="THA8-like"/>
</dbReference>
<dbReference type="OrthoDB" id="675068at2759"/>
<reference evidence="1 2" key="1">
    <citation type="journal article" date="2018" name="Mol. Plant">
        <title>The genome of Artemisia annua provides insight into the evolution of Asteraceae family and artemisinin biosynthesis.</title>
        <authorList>
            <person name="Shen Q."/>
            <person name="Zhang L."/>
            <person name="Liao Z."/>
            <person name="Wang S."/>
            <person name="Yan T."/>
            <person name="Shi P."/>
            <person name="Liu M."/>
            <person name="Fu X."/>
            <person name="Pan Q."/>
            <person name="Wang Y."/>
            <person name="Lv Z."/>
            <person name="Lu X."/>
            <person name="Zhang F."/>
            <person name="Jiang W."/>
            <person name="Ma Y."/>
            <person name="Chen M."/>
            <person name="Hao X."/>
            <person name="Li L."/>
            <person name="Tang Y."/>
            <person name="Lv G."/>
            <person name="Zhou Y."/>
            <person name="Sun X."/>
            <person name="Brodelius P.E."/>
            <person name="Rose J.K.C."/>
            <person name="Tang K."/>
        </authorList>
    </citation>
    <scope>NUCLEOTIDE SEQUENCE [LARGE SCALE GENOMIC DNA]</scope>
    <source>
        <strain evidence="2">cv. Huhao1</strain>
        <tissue evidence="1">Leaf</tissue>
    </source>
</reference>
<name>A0A2U1NGN3_ARTAN</name>
<dbReference type="GO" id="GO:0009658">
    <property type="term" value="P:chloroplast organization"/>
    <property type="evidence" value="ECO:0007669"/>
    <property type="project" value="InterPro"/>
</dbReference>
<dbReference type="GO" id="GO:0003723">
    <property type="term" value="F:RNA binding"/>
    <property type="evidence" value="ECO:0007669"/>
    <property type="project" value="InterPro"/>
</dbReference>
<comment type="caution">
    <text evidence="1">The sequence shown here is derived from an EMBL/GenBank/DDBJ whole genome shotgun (WGS) entry which is preliminary data.</text>
</comment>
<dbReference type="GO" id="GO:0000373">
    <property type="term" value="P:Group II intron splicing"/>
    <property type="evidence" value="ECO:0007669"/>
    <property type="project" value="InterPro"/>
</dbReference>
<dbReference type="AlphaFoldDB" id="A0A2U1NGN3"/>
<dbReference type="PANTHER" id="PTHR47594">
    <property type="entry name" value="PPR CONTAINING PLANT-LIKE PROTEIN"/>
    <property type="match status" value="1"/>
</dbReference>
<dbReference type="PANTHER" id="PTHR47594:SF3">
    <property type="entry name" value="PROTEIN THYLAKOID ASSEMBLY 8, CHLOROPLASTIC"/>
    <property type="match status" value="1"/>
</dbReference>
<dbReference type="InterPro" id="IPR011990">
    <property type="entry name" value="TPR-like_helical_dom_sf"/>
</dbReference>
<dbReference type="EMBL" id="PKPP01002873">
    <property type="protein sequence ID" value="PWA72610.1"/>
    <property type="molecule type" value="Genomic_DNA"/>
</dbReference>
<keyword evidence="2" id="KW-1185">Reference proteome</keyword>
<evidence type="ECO:0000313" key="1">
    <source>
        <dbReference type="EMBL" id="PWA72610.1"/>
    </source>
</evidence>
<protein>
    <submittedName>
        <fullName evidence="1">Uncharacterized protein</fullName>
    </submittedName>
</protein>
<proteinExistence type="predicted"/>
<dbReference type="STRING" id="35608.A0A2U1NGN3"/>